<reference evidence="4" key="2">
    <citation type="submission" date="2022-01" db="EMBL/GenBank/DDBJ databases">
        <authorList>
            <person name="Yamashiro T."/>
            <person name="Shiraishi A."/>
            <person name="Satake H."/>
            <person name="Nakayama K."/>
        </authorList>
    </citation>
    <scope>NUCLEOTIDE SEQUENCE</scope>
</reference>
<dbReference type="InterPro" id="IPR013103">
    <property type="entry name" value="RVT_2"/>
</dbReference>
<dbReference type="Pfam" id="PF07727">
    <property type="entry name" value="RVT_2"/>
    <property type="match status" value="1"/>
</dbReference>
<protein>
    <submittedName>
        <fullName evidence="4">Ribonuclease H-like domain-containing protein</fullName>
    </submittedName>
</protein>
<sequence length="424" mass="48560">MKLIQFLMGHDDSYIQIRSFILSREVLPDVRSAYATIFSEESHRVASGANQHMTHTDKELDNALDISHLIIKVGHPNRTEAFTSKIGNLRLSNGLILLHSLMLNRKSPYEMIYKKPFNLSHLTVFGDLCFATIFNSNDKFSSRSEKCVMIGYSNFKKRYRLSSLDRHRFIFLKEVKFFETIFPFKDYVAKKIDTTNIFQDINHVNFFNIEYPEMPNDDERVDPNLNSDKNSQSDSSHSYVPSGDVNTADFPNNSRNDADSSDNIFAARDEQVTTLEENVFSEGNLDQNPSTSTQVKYGLENGCPDAMNNEMDALLRNDTWEIVYLPKDRKAIGSFGQKEGIDYEETFSPVVKMVTVRCLLNIVVSNYWHVFQLDVNNAFLNGDLIETVYMKPPEGYFPSGNKVYRLKKSLYGLKLLVVVCPRSG</sequence>
<comment type="caution">
    <text evidence="4">The sequence shown here is derived from an EMBL/GenBank/DDBJ whole genome shotgun (WGS) entry which is preliminary data.</text>
</comment>
<evidence type="ECO:0000256" key="1">
    <source>
        <dbReference type="SAM" id="MobiDB-lite"/>
    </source>
</evidence>
<gene>
    <name evidence="4" type="ORF">Tco_0724981</name>
</gene>
<evidence type="ECO:0000259" key="3">
    <source>
        <dbReference type="Pfam" id="PF25597"/>
    </source>
</evidence>
<proteinExistence type="predicted"/>
<dbReference type="InterPro" id="IPR057670">
    <property type="entry name" value="SH3_retrovirus"/>
</dbReference>
<name>A0ABQ4YDS3_9ASTR</name>
<organism evidence="4 5">
    <name type="scientific">Tanacetum coccineum</name>
    <dbReference type="NCBI Taxonomy" id="301880"/>
    <lineage>
        <taxon>Eukaryota</taxon>
        <taxon>Viridiplantae</taxon>
        <taxon>Streptophyta</taxon>
        <taxon>Embryophyta</taxon>
        <taxon>Tracheophyta</taxon>
        <taxon>Spermatophyta</taxon>
        <taxon>Magnoliopsida</taxon>
        <taxon>eudicotyledons</taxon>
        <taxon>Gunneridae</taxon>
        <taxon>Pentapetalae</taxon>
        <taxon>asterids</taxon>
        <taxon>campanulids</taxon>
        <taxon>Asterales</taxon>
        <taxon>Asteraceae</taxon>
        <taxon>Asteroideae</taxon>
        <taxon>Anthemideae</taxon>
        <taxon>Anthemidinae</taxon>
        <taxon>Tanacetum</taxon>
    </lineage>
</organism>
<keyword evidence="5" id="KW-1185">Reference proteome</keyword>
<dbReference type="EMBL" id="BQNB010010279">
    <property type="protein sequence ID" value="GJS75100.1"/>
    <property type="molecule type" value="Genomic_DNA"/>
</dbReference>
<accession>A0ABQ4YDS3</accession>
<dbReference type="Pfam" id="PF25597">
    <property type="entry name" value="SH3_retrovirus"/>
    <property type="match status" value="1"/>
</dbReference>
<evidence type="ECO:0000313" key="5">
    <source>
        <dbReference type="Proteomes" id="UP001151760"/>
    </source>
</evidence>
<reference evidence="4" key="1">
    <citation type="journal article" date="2022" name="Int. J. Mol. Sci.">
        <title>Draft Genome of Tanacetum Coccineum: Genomic Comparison of Closely Related Tanacetum-Family Plants.</title>
        <authorList>
            <person name="Yamashiro T."/>
            <person name="Shiraishi A."/>
            <person name="Nakayama K."/>
            <person name="Satake H."/>
        </authorList>
    </citation>
    <scope>NUCLEOTIDE SEQUENCE</scope>
</reference>
<dbReference type="Proteomes" id="UP001151760">
    <property type="component" value="Unassembled WGS sequence"/>
</dbReference>
<evidence type="ECO:0000313" key="4">
    <source>
        <dbReference type="EMBL" id="GJS75100.1"/>
    </source>
</evidence>
<evidence type="ECO:0000259" key="2">
    <source>
        <dbReference type="Pfam" id="PF07727"/>
    </source>
</evidence>
<feature type="region of interest" description="Disordered" evidence="1">
    <location>
        <begin position="217"/>
        <end position="263"/>
    </location>
</feature>
<feature type="domain" description="Retroviral polymerase SH3-like" evidence="3">
    <location>
        <begin position="129"/>
        <end position="185"/>
    </location>
</feature>
<feature type="compositionally biased region" description="Low complexity" evidence="1">
    <location>
        <begin position="226"/>
        <end position="238"/>
    </location>
</feature>
<feature type="domain" description="Reverse transcriptase Ty1/copia-type" evidence="2">
    <location>
        <begin position="329"/>
        <end position="414"/>
    </location>
</feature>